<keyword evidence="3" id="KW-0001">2Fe-2S</keyword>
<dbReference type="InterPro" id="IPR036010">
    <property type="entry name" value="2Fe-2S_ferredoxin-like_sf"/>
</dbReference>
<dbReference type="Pfam" id="PF00175">
    <property type="entry name" value="NAD_binding_1"/>
    <property type="match status" value="1"/>
</dbReference>
<dbReference type="InterPro" id="IPR017938">
    <property type="entry name" value="Riboflavin_synthase-like_b-brl"/>
</dbReference>
<dbReference type="InterPro" id="IPR017927">
    <property type="entry name" value="FAD-bd_FR_type"/>
</dbReference>
<dbReference type="RefSeq" id="WP_134720500.1">
    <property type="nucleotide sequence ID" value="NZ_SDKM01000044.1"/>
</dbReference>
<dbReference type="GO" id="GO:0051537">
    <property type="term" value="F:2 iron, 2 sulfur cluster binding"/>
    <property type="evidence" value="ECO:0007669"/>
    <property type="project" value="UniProtKB-KW"/>
</dbReference>
<comment type="cofactor">
    <cofactor evidence="1">
        <name>FAD</name>
        <dbReference type="ChEBI" id="CHEBI:57692"/>
    </cofactor>
</comment>
<dbReference type="Proteomes" id="UP000295198">
    <property type="component" value="Unassembled WGS sequence"/>
</dbReference>
<evidence type="ECO:0000256" key="2">
    <source>
        <dbReference type="ARBA" id="ARBA00022630"/>
    </source>
</evidence>
<evidence type="ECO:0000259" key="9">
    <source>
        <dbReference type="PROSITE" id="PS51384"/>
    </source>
</evidence>
<reference evidence="10 11" key="1">
    <citation type="submission" date="2019-01" db="EMBL/GenBank/DDBJ databases">
        <title>Nocardioides guangzhouensis sp. nov., an actinobacterium isolated from soil.</title>
        <authorList>
            <person name="Fu Y."/>
            <person name="Cai Y."/>
            <person name="Lin Z."/>
            <person name="Chen P."/>
        </authorList>
    </citation>
    <scope>NUCLEOTIDE SEQUENCE [LARGE SCALE GENOMIC DNA]</scope>
    <source>
        <strain evidence="10 11">130</strain>
    </source>
</reference>
<dbReference type="PANTHER" id="PTHR47354:SF6">
    <property type="entry name" value="NADH OXIDOREDUCTASE HCR"/>
    <property type="match status" value="1"/>
</dbReference>
<dbReference type="InterPro" id="IPR039261">
    <property type="entry name" value="FNR_nucleotide-bd"/>
</dbReference>
<keyword evidence="6" id="KW-0560">Oxidoreductase</keyword>
<dbReference type="InterPro" id="IPR012675">
    <property type="entry name" value="Beta-grasp_dom_sf"/>
</dbReference>
<keyword evidence="5" id="KW-0274">FAD</keyword>
<sequence length="369" mass="39751">MGLAQTLLRSRALEALTSPHGVDRYLEIANPMWAAREVRARVVDVRREVDVPGHPPVATITLQPTSTWRGHRAGQHVQLGVEVAGARRTTRVFSISSPDSRAGDRFTVTMRANPDAPRDRQSVSRYLVERAPVGTVVHLSQAQGEFVLPNRVPDHVVLISGGSGITPVMSMLRSLQRRTHRGRVTFLHYAQSPDHQIFAAELDEVRRSGWGIDVHLLHPELGDPALSPAYLERLVPGYRDVPTWACGPAPLMSAVHAAYDGSEALHVEYFKLGTARPDGGAAGEPADGTVSFARSGVDVGNDGGTLLEQAEAAGLAPESGCRMGICLTCTTRKTEGTVRNVLTGETSSQPDEDIRICVSVPCTSTALDL</sequence>
<evidence type="ECO:0000256" key="1">
    <source>
        <dbReference type="ARBA" id="ARBA00001974"/>
    </source>
</evidence>
<dbReference type="InterPro" id="IPR001433">
    <property type="entry name" value="OxRdtase_FAD/NAD-bd"/>
</dbReference>
<comment type="caution">
    <text evidence="10">The sequence shown here is derived from an EMBL/GenBank/DDBJ whole genome shotgun (WGS) entry which is preliminary data.</text>
</comment>
<evidence type="ECO:0000256" key="5">
    <source>
        <dbReference type="ARBA" id="ARBA00022827"/>
    </source>
</evidence>
<dbReference type="PROSITE" id="PS51384">
    <property type="entry name" value="FAD_FR"/>
    <property type="match status" value="1"/>
</dbReference>
<keyword evidence="7" id="KW-0408">Iron</keyword>
<evidence type="ECO:0000256" key="8">
    <source>
        <dbReference type="ARBA" id="ARBA00023014"/>
    </source>
</evidence>
<dbReference type="Gene3D" id="2.40.30.10">
    <property type="entry name" value="Translation factors"/>
    <property type="match status" value="1"/>
</dbReference>
<dbReference type="Gene3D" id="3.10.20.30">
    <property type="match status" value="1"/>
</dbReference>
<dbReference type="GO" id="GO:0016491">
    <property type="term" value="F:oxidoreductase activity"/>
    <property type="evidence" value="ECO:0007669"/>
    <property type="project" value="UniProtKB-KW"/>
</dbReference>
<name>A0A4Q4Z4I0_9ACTN</name>
<dbReference type="SUPFAM" id="SSF54292">
    <property type="entry name" value="2Fe-2S ferredoxin-like"/>
    <property type="match status" value="1"/>
</dbReference>
<dbReference type="InterPro" id="IPR001041">
    <property type="entry name" value="2Fe-2S_ferredoxin-type"/>
</dbReference>
<keyword evidence="11" id="KW-1185">Reference proteome</keyword>
<evidence type="ECO:0000313" key="11">
    <source>
        <dbReference type="Proteomes" id="UP000295198"/>
    </source>
</evidence>
<evidence type="ECO:0000256" key="7">
    <source>
        <dbReference type="ARBA" id="ARBA00023004"/>
    </source>
</evidence>
<organism evidence="10 11">
    <name type="scientific">Nocardioides guangzhouensis</name>
    <dbReference type="NCBI Taxonomy" id="2497878"/>
    <lineage>
        <taxon>Bacteria</taxon>
        <taxon>Bacillati</taxon>
        <taxon>Actinomycetota</taxon>
        <taxon>Actinomycetes</taxon>
        <taxon>Propionibacteriales</taxon>
        <taxon>Nocardioidaceae</taxon>
        <taxon>Nocardioides</taxon>
    </lineage>
</organism>
<evidence type="ECO:0000256" key="6">
    <source>
        <dbReference type="ARBA" id="ARBA00023002"/>
    </source>
</evidence>
<evidence type="ECO:0000256" key="3">
    <source>
        <dbReference type="ARBA" id="ARBA00022714"/>
    </source>
</evidence>
<dbReference type="Pfam" id="PF00111">
    <property type="entry name" value="Fer2"/>
    <property type="match status" value="1"/>
</dbReference>
<keyword evidence="4" id="KW-0479">Metal-binding</keyword>
<dbReference type="GO" id="GO:0046872">
    <property type="term" value="F:metal ion binding"/>
    <property type="evidence" value="ECO:0007669"/>
    <property type="project" value="UniProtKB-KW"/>
</dbReference>
<evidence type="ECO:0000256" key="4">
    <source>
        <dbReference type="ARBA" id="ARBA00022723"/>
    </source>
</evidence>
<evidence type="ECO:0000313" key="10">
    <source>
        <dbReference type="EMBL" id="RYP82627.1"/>
    </source>
</evidence>
<dbReference type="Gene3D" id="3.40.50.80">
    <property type="entry name" value="Nucleotide-binding domain of ferredoxin-NADP reductase (FNR) module"/>
    <property type="match status" value="1"/>
</dbReference>
<keyword evidence="2" id="KW-0285">Flavoprotein</keyword>
<dbReference type="SUPFAM" id="SSF52343">
    <property type="entry name" value="Ferredoxin reductase-like, C-terminal NADP-linked domain"/>
    <property type="match status" value="1"/>
</dbReference>
<dbReference type="OrthoDB" id="9796486at2"/>
<dbReference type="CDD" id="cd00207">
    <property type="entry name" value="fer2"/>
    <property type="match status" value="1"/>
</dbReference>
<keyword evidence="8" id="KW-0411">Iron-sulfur</keyword>
<dbReference type="AlphaFoldDB" id="A0A4Q4Z4I0"/>
<protein>
    <submittedName>
        <fullName evidence="10">2Fe-2S iron-sulfur cluster binding domain-containing protein</fullName>
    </submittedName>
</protein>
<dbReference type="SUPFAM" id="SSF63380">
    <property type="entry name" value="Riboflavin synthase domain-like"/>
    <property type="match status" value="1"/>
</dbReference>
<feature type="domain" description="FAD-binding FR-type" evidence="9">
    <location>
        <begin position="35"/>
        <end position="149"/>
    </location>
</feature>
<dbReference type="EMBL" id="SDKM01000044">
    <property type="protein sequence ID" value="RYP82627.1"/>
    <property type="molecule type" value="Genomic_DNA"/>
</dbReference>
<dbReference type="InterPro" id="IPR050415">
    <property type="entry name" value="MRET"/>
</dbReference>
<accession>A0A4Q4Z4I0</accession>
<dbReference type="PANTHER" id="PTHR47354">
    <property type="entry name" value="NADH OXIDOREDUCTASE HCR"/>
    <property type="match status" value="1"/>
</dbReference>
<gene>
    <name evidence="10" type="ORF">EKO23_21325</name>
</gene>
<dbReference type="PRINTS" id="PR00406">
    <property type="entry name" value="CYTB5RDTASE"/>
</dbReference>
<proteinExistence type="predicted"/>